<gene>
    <name evidence="1" type="ORF">E0486_15135</name>
</gene>
<dbReference type="PANTHER" id="PTHR38471">
    <property type="entry name" value="FOUR HELIX BUNDLE PROTEIN"/>
    <property type="match status" value="1"/>
</dbReference>
<organism evidence="1 2">
    <name type="scientific">Flaviaesturariibacter aridisoli</name>
    <dbReference type="NCBI Taxonomy" id="2545761"/>
    <lineage>
        <taxon>Bacteria</taxon>
        <taxon>Pseudomonadati</taxon>
        <taxon>Bacteroidota</taxon>
        <taxon>Chitinophagia</taxon>
        <taxon>Chitinophagales</taxon>
        <taxon>Chitinophagaceae</taxon>
        <taxon>Flaviaestuariibacter</taxon>
    </lineage>
</organism>
<keyword evidence="2" id="KW-1185">Reference proteome</keyword>
<dbReference type="OrthoDB" id="5515766at2"/>
<evidence type="ECO:0000313" key="1">
    <source>
        <dbReference type="EMBL" id="TCZ67896.1"/>
    </source>
</evidence>
<dbReference type="InterPro" id="IPR036583">
    <property type="entry name" value="23S_rRNA_IVS_sf"/>
</dbReference>
<comment type="caution">
    <text evidence="1">The sequence shown here is derived from an EMBL/GenBank/DDBJ whole genome shotgun (WGS) entry which is preliminary data.</text>
</comment>
<name>A0A4R4DXE1_9BACT</name>
<dbReference type="InterPro" id="IPR012657">
    <property type="entry name" value="23S_rRNA-intervening_sequence"/>
</dbReference>
<dbReference type="EMBL" id="SKFH01000032">
    <property type="protein sequence ID" value="TCZ67896.1"/>
    <property type="molecule type" value="Genomic_DNA"/>
</dbReference>
<sequence>MPTIQNLEDVLVWQKARCLARKIYGLTFEPPLSLDFRLKDQMRGSCGAVMDNIAEGYGRGSQFEAVNSFSYSKGEAEELKSQLYRALDVGYISQGKFDELYADSKEIIRMLSSWIEYLNTTNIKGLKFKGR</sequence>
<dbReference type="SUPFAM" id="SSF158446">
    <property type="entry name" value="IVS-encoded protein-like"/>
    <property type="match status" value="1"/>
</dbReference>
<dbReference type="CDD" id="cd16377">
    <property type="entry name" value="23S_rRNA_IVP_like"/>
    <property type="match status" value="1"/>
</dbReference>
<dbReference type="Pfam" id="PF05635">
    <property type="entry name" value="23S_rRNA_IVP"/>
    <property type="match status" value="1"/>
</dbReference>
<dbReference type="Gene3D" id="1.20.1440.60">
    <property type="entry name" value="23S rRNA-intervening sequence"/>
    <property type="match status" value="1"/>
</dbReference>
<evidence type="ECO:0000313" key="2">
    <source>
        <dbReference type="Proteomes" id="UP000295164"/>
    </source>
</evidence>
<dbReference type="PANTHER" id="PTHR38471:SF2">
    <property type="entry name" value="FOUR HELIX BUNDLE PROTEIN"/>
    <property type="match status" value="1"/>
</dbReference>
<dbReference type="NCBIfam" id="TIGR02436">
    <property type="entry name" value="four helix bundle protein"/>
    <property type="match status" value="1"/>
</dbReference>
<protein>
    <submittedName>
        <fullName evidence="1">Four helix bundle protein</fullName>
    </submittedName>
</protein>
<reference evidence="1 2" key="1">
    <citation type="submission" date="2019-03" db="EMBL/GenBank/DDBJ databases">
        <authorList>
            <person name="Kim M.K.M."/>
        </authorList>
    </citation>
    <scope>NUCLEOTIDE SEQUENCE [LARGE SCALE GENOMIC DNA]</scope>
    <source>
        <strain evidence="1 2">17J68-15</strain>
    </source>
</reference>
<dbReference type="AlphaFoldDB" id="A0A4R4DXE1"/>
<dbReference type="Proteomes" id="UP000295164">
    <property type="component" value="Unassembled WGS sequence"/>
</dbReference>
<accession>A0A4R4DXE1</accession>
<proteinExistence type="predicted"/>
<dbReference type="RefSeq" id="WP_131853283.1">
    <property type="nucleotide sequence ID" value="NZ_SKFH01000032.1"/>
</dbReference>